<dbReference type="PANTHER" id="PTHR31527">
    <property type="entry name" value="RE64534P"/>
    <property type="match status" value="1"/>
</dbReference>
<dbReference type="InterPro" id="IPR018959">
    <property type="entry name" value="DUF1989"/>
</dbReference>
<proteinExistence type="predicted"/>
<keyword evidence="4" id="KW-1185">Reference proteome</keyword>
<dbReference type="RefSeq" id="WP_126639726.1">
    <property type="nucleotide sequence ID" value="NZ_BIFH01000025.1"/>
</dbReference>
<dbReference type="AlphaFoldDB" id="A0A401YT20"/>
<protein>
    <recommendedName>
        <fullName evidence="2">DUF1989 domain-containing protein</fullName>
    </recommendedName>
</protein>
<feature type="domain" description="DUF1989" evidence="2">
    <location>
        <begin position="18"/>
        <end position="180"/>
    </location>
</feature>
<feature type="region of interest" description="Disordered" evidence="1">
    <location>
        <begin position="190"/>
        <end position="209"/>
    </location>
</feature>
<dbReference type="Pfam" id="PF09347">
    <property type="entry name" value="DUF1989"/>
    <property type="match status" value="1"/>
</dbReference>
<dbReference type="Proteomes" id="UP000286931">
    <property type="component" value="Unassembled WGS sequence"/>
</dbReference>
<name>A0A401YT20_9ACTN</name>
<evidence type="ECO:0000313" key="3">
    <source>
        <dbReference type="EMBL" id="GCD97768.1"/>
    </source>
</evidence>
<evidence type="ECO:0000259" key="2">
    <source>
        <dbReference type="Pfam" id="PF09347"/>
    </source>
</evidence>
<organism evidence="3 4">
    <name type="scientific">Embleya hyalina</name>
    <dbReference type="NCBI Taxonomy" id="516124"/>
    <lineage>
        <taxon>Bacteria</taxon>
        <taxon>Bacillati</taxon>
        <taxon>Actinomycetota</taxon>
        <taxon>Actinomycetes</taxon>
        <taxon>Kitasatosporales</taxon>
        <taxon>Streptomycetaceae</taxon>
        <taxon>Embleya</taxon>
    </lineage>
</organism>
<accession>A0A401YT20</accession>
<feature type="compositionally biased region" description="Basic and acidic residues" evidence="1">
    <location>
        <begin position="199"/>
        <end position="209"/>
    </location>
</feature>
<sequence>MHAYDTAGDDTNPTRRVIVPAGRGSAVDVRRGQTLRVVNTSGTQVVDLWAHTRDEPGEYLGLSQCREVLQRIHFRPGDTLSTNRYRACLTVVDDTSGIDHDTLIAPCRTEMYLNVGLPGTHRSCTANHAQALPRWPSADPPQPWNLFMTAEVVPGGRIVYGRPPFRPGMYVELRAEMDLVLVVSSCPDDHYPTNGGDGSPRDFEILVDP</sequence>
<evidence type="ECO:0000256" key="1">
    <source>
        <dbReference type="SAM" id="MobiDB-lite"/>
    </source>
</evidence>
<dbReference type="EMBL" id="BIFH01000025">
    <property type="protein sequence ID" value="GCD97768.1"/>
    <property type="molecule type" value="Genomic_DNA"/>
</dbReference>
<dbReference type="PANTHER" id="PTHR31527:SF0">
    <property type="entry name" value="RE64534P"/>
    <property type="match status" value="1"/>
</dbReference>
<dbReference type="OrthoDB" id="9772660at2"/>
<reference evidence="3 4" key="1">
    <citation type="submission" date="2018-12" db="EMBL/GenBank/DDBJ databases">
        <title>Draft genome sequence of Embleya hyalina NBRC 13850T.</title>
        <authorList>
            <person name="Komaki H."/>
            <person name="Hosoyama A."/>
            <person name="Kimura A."/>
            <person name="Ichikawa N."/>
            <person name="Tamura T."/>
        </authorList>
    </citation>
    <scope>NUCLEOTIDE SEQUENCE [LARGE SCALE GENOMIC DNA]</scope>
    <source>
        <strain evidence="3 4">NBRC 13850</strain>
    </source>
</reference>
<comment type="caution">
    <text evidence="3">The sequence shown here is derived from an EMBL/GenBank/DDBJ whole genome shotgun (WGS) entry which is preliminary data.</text>
</comment>
<gene>
    <name evidence="3" type="ORF">EHYA_05464</name>
</gene>
<evidence type="ECO:0000313" key="4">
    <source>
        <dbReference type="Proteomes" id="UP000286931"/>
    </source>
</evidence>